<dbReference type="EMBL" id="SDOV01000001">
    <property type="protein sequence ID" value="KAH7644989.1"/>
    <property type="molecule type" value="Genomic_DNA"/>
</dbReference>
<reference evidence="1" key="2">
    <citation type="journal article" date="2021" name="World Allergy Organ. J.">
        <title>Chromosome-level assembly of Dermatophagoides farinae genome and transcriptome reveals two novel allergens Der f 37 and Der f 39.</title>
        <authorList>
            <person name="Chen J."/>
            <person name="Cai Z."/>
            <person name="Fan D."/>
            <person name="Hu J."/>
            <person name="Hou Y."/>
            <person name="He Y."/>
            <person name="Zhang Z."/>
            <person name="Zhao Z."/>
            <person name="Gao P."/>
            <person name="Hu W."/>
            <person name="Sun J."/>
            <person name="Li J."/>
            <person name="Ji K."/>
        </authorList>
    </citation>
    <scope>NUCLEOTIDE SEQUENCE</scope>
    <source>
        <strain evidence="1">JKM2019</strain>
    </source>
</reference>
<gene>
    <name evidence="1" type="ORF">HUG17_0527</name>
</gene>
<sequence length="67" mass="7637">MSLSSKIAPIGRDYQHLTRLSWVQRNLHLSTRSGALSLEYDFHEKALFSAFVATEEISSINNIIIRC</sequence>
<reference evidence="1" key="1">
    <citation type="submission" date="2020-06" db="EMBL/GenBank/DDBJ databases">
        <authorList>
            <person name="Ji K."/>
            <person name="Li J."/>
        </authorList>
    </citation>
    <scope>NUCLEOTIDE SEQUENCE</scope>
    <source>
        <strain evidence="1">JKM2019</strain>
        <tissue evidence="1">Whole body</tissue>
    </source>
</reference>
<dbReference type="Proteomes" id="UP000828236">
    <property type="component" value="Unassembled WGS sequence"/>
</dbReference>
<comment type="caution">
    <text evidence="1">The sequence shown here is derived from an EMBL/GenBank/DDBJ whole genome shotgun (WGS) entry which is preliminary data.</text>
</comment>
<organism evidence="1">
    <name type="scientific">Dermatophagoides farinae</name>
    <name type="common">American house dust mite</name>
    <dbReference type="NCBI Taxonomy" id="6954"/>
    <lineage>
        <taxon>Eukaryota</taxon>
        <taxon>Metazoa</taxon>
        <taxon>Ecdysozoa</taxon>
        <taxon>Arthropoda</taxon>
        <taxon>Chelicerata</taxon>
        <taxon>Arachnida</taxon>
        <taxon>Acari</taxon>
        <taxon>Acariformes</taxon>
        <taxon>Sarcoptiformes</taxon>
        <taxon>Astigmata</taxon>
        <taxon>Psoroptidia</taxon>
        <taxon>Analgoidea</taxon>
        <taxon>Pyroglyphidae</taxon>
        <taxon>Dermatophagoidinae</taxon>
        <taxon>Dermatophagoides</taxon>
    </lineage>
</organism>
<name>A0A9D4P786_DERFA</name>
<dbReference type="AlphaFoldDB" id="A0A9D4P786"/>
<evidence type="ECO:0000313" key="1">
    <source>
        <dbReference type="EMBL" id="KAH7644989.1"/>
    </source>
</evidence>
<accession>A0A9D4P786</accession>
<protein>
    <submittedName>
        <fullName evidence="1">Uncharacterized protein</fullName>
    </submittedName>
</protein>
<proteinExistence type="predicted"/>